<accession>A0ABU9D5Q9</accession>
<protein>
    <recommendedName>
        <fullName evidence="2">histidine kinase</fullName>
        <ecNumber evidence="2">2.7.13.3</ecNumber>
    </recommendedName>
</protein>
<dbReference type="RefSeq" id="WP_341369951.1">
    <property type="nucleotide sequence ID" value="NZ_JBBPCO010000003.1"/>
</dbReference>
<name>A0ABU9D5Q9_9PROT</name>
<feature type="transmembrane region" description="Helical" evidence="4">
    <location>
        <begin position="107"/>
        <end position="124"/>
    </location>
</feature>
<keyword evidence="4" id="KW-0812">Transmembrane</keyword>
<keyword evidence="4" id="KW-0472">Membrane</keyword>
<dbReference type="Gene3D" id="3.30.565.10">
    <property type="entry name" value="Histidine kinase-like ATPase, C-terminal domain"/>
    <property type="match status" value="1"/>
</dbReference>
<dbReference type="Pfam" id="PF02518">
    <property type="entry name" value="HATPase_c"/>
    <property type="match status" value="1"/>
</dbReference>
<evidence type="ECO:0000313" key="7">
    <source>
        <dbReference type="Proteomes" id="UP001446205"/>
    </source>
</evidence>
<reference evidence="6 7" key="1">
    <citation type="submission" date="2024-04" db="EMBL/GenBank/DDBJ databases">
        <authorList>
            <person name="Abashina T."/>
            <person name="Shaikin A."/>
        </authorList>
    </citation>
    <scope>NUCLEOTIDE SEQUENCE [LARGE SCALE GENOMIC DNA]</scope>
    <source>
        <strain evidence="6 7">AAFK</strain>
    </source>
</reference>
<keyword evidence="7" id="KW-1185">Reference proteome</keyword>
<evidence type="ECO:0000256" key="3">
    <source>
        <dbReference type="ARBA" id="ARBA00022553"/>
    </source>
</evidence>
<dbReference type="PRINTS" id="PR00344">
    <property type="entry name" value="BCTRLSENSOR"/>
</dbReference>
<dbReference type="InterPro" id="IPR004358">
    <property type="entry name" value="Sig_transdc_His_kin-like_C"/>
</dbReference>
<feature type="transmembrane region" description="Helical" evidence="4">
    <location>
        <begin position="131"/>
        <end position="152"/>
    </location>
</feature>
<evidence type="ECO:0000313" key="6">
    <source>
        <dbReference type="EMBL" id="MEK8088884.1"/>
    </source>
</evidence>
<feature type="transmembrane region" description="Helical" evidence="4">
    <location>
        <begin position="158"/>
        <end position="180"/>
    </location>
</feature>
<dbReference type="Proteomes" id="UP001446205">
    <property type="component" value="Unassembled WGS sequence"/>
</dbReference>
<dbReference type="Gene3D" id="1.10.287.130">
    <property type="match status" value="1"/>
</dbReference>
<feature type="transmembrane region" description="Helical" evidence="4">
    <location>
        <begin position="53"/>
        <end position="71"/>
    </location>
</feature>
<dbReference type="Gene3D" id="3.30.450.20">
    <property type="entry name" value="PAS domain"/>
    <property type="match status" value="1"/>
</dbReference>
<dbReference type="InterPro" id="IPR036890">
    <property type="entry name" value="HATPase_C_sf"/>
</dbReference>
<evidence type="ECO:0000259" key="5">
    <source>
        <dbReference type="PROSITE" id="PS50109"/>
    </source>
</evidence>
<dbReference type="SUPFAM" id="SSF55874">
    <property type="entry name" value="ATPase domain of HSP90 chaperone/DNA topoisomerase II/histidine kinase"/>
    <property type="match status" value="1"/>
</dbReference>
<keyword evidence="4" id="KW-1133">Transmembrane helix</keyword>
<dbReference type="SMART" id="SM00388">
    <property type="entry name" value="HisKA"/>
    <property type="match status" value="1"/>
</dbReference>
<dbReference type="InterPro" id="IPR005467">
    <property type="entry name" value="His_kinase_dom"/>
</dbReference>
<organism evidence="6 7">
    <name type="scientific">Thermithiobacillus plumbiphilus</name>
    <dbReference type="NCBI Taxonomy" id="1729899"/>
    <lineage>
        <taxon>Bacteria</taxon>
        <taxon>Pseudomonadati</taxon>
        <taxon>Pseudomonadota</taxon>
        <taxon>Acidithiobacillia</taxon>
        <taxon>Acidithiobacillales</taxon>
        <taxon>Thermithiobacillaceae</taxon>
        <taxon>Thermithiobacillus</taxon>
    </lineage>
</organism>
<comment type="catalytic activity">
    <reaction evidence="1">
        <text>ATP + protein L-histidine = ADP + protein N-phospho-L-histidine.</text>
        <dbReference type="EC" id="2.7.13.3"/>
    </reaction>
</comment>
<feature type="domain" description="Histidine kinase" evidence="5">
    <location>
        <begin position="326"/>
        <end position="536"/>
    </location>
</feature>
<keyword evidence="6" id="KW-0547">Nucleotide-binding</keyword>
<sequence>MKPFISPAETGEIAWRMLLSVAGFRLLILAVLSVFAFLPLQEPLLATAGNPERLQNAVLLAGLVGLLHLTFTLKRWPTNPYRLSLIQILLDTLMITLLVHYTGGSHSPLLVLYLLVIVSAAFLLGGHSAFYLAISSLVLIFLLSGLRVLLNIEQHMNSAYLLIFGLGLFAIATLSDNLAFRLRRSEELLEERGSEIHSLSALNNEIIQHMDLGVIVVNQDNRVLLTNPLARTLTGYPDWSEIPLPLDIISPTLLKFVIACRLGRELPIDPVSLKVRRLHEHLVRVRCVALDERSNGAVLMLLSDVSQDQAREQQTQLAALGRLTANIAHEIRNPLSAISHAAQLLAERQREPKMQRLTRIIVSETDRLNQTLESVLELGSPRPAEIQDVPARTWFEDAMEKLKQDPANSAAEIQHYMTAEDMIIRADPAQLQQVLWNLVRNSTRYGHHEGQMPRIEIHVERENTDTARILVRDHGPGVPANLARRIFEPFFTTNSRGTGLGLNIVRELVLQNHGKIEYYTHPRGGAVFRITLPLADVQSPAETTSSSLAQHRHGGH</sequence>
<dbReference type="PROSITE" id="PS50109">
    <property type="entry name" value="HIS_KIN"/>
    <property type="match status" value="1"/>
</dbReference>
<keyword evidence="6" id="KW-0067">ATP-binding</keyword>
<feature type="transmembrane region" description="Helical" evidence="4">
    <location>
        <begin position="21"/>
        <end position="41"/>
    </location>
</feature>
<evidence type="ECO:0000256" key="2">
    <source>
        <dbReference type="ARBA" id="ARBA00012438"/>
    </source>
</evidence>
<dbReference type="PANTHER" id="PTHR43065:SF52">
    <property type="entry name" value="SENSOR PROTEIN KINASE PILS"/>
    <property type="match status" value="1"/>
</dbReference>
<dbReference type="Pfam" id="PF25323">
    <property type="entry name" value="6TM_PilS"/>
    <property type="match status" value="1"/>
</dbReference>
<dbReference type="SMART" id="SM00387">
    <property type="entry name" value="HATPase_c"/>
    <property type="match status" value="1"/>
</dbReference>
<dbReference type="InterPro" id="IPR003594">
    <property type="entry name" value="HATPase_dom"/>
</dbReference>
<keyword evidence="3" id="KW-0597">Phosphoprotein</keyword>
<dbReference type="EMBL" id="JBBPCO010000003">
    <property type="protein sequence ID" value="MEK8088884.1"/>
    <property type="molecule type" value="Genomic_DNA"/>
</dbReference>
<dbReference type="GO" id="GO:0005524">
    <property type="term" value="F:ATP binding"/>
    <property type="evidence" value="ECO:0007669"/>
    <property type="project" value="UniProtKB-KW"/>
</dbReference>
<evidence type="ECO:0000256" key="4">
    <source>
        <dbReference type="SAM" id="Phobius"/>
    </source>
</evidence>
<gene>
    <name evidence="6" type="ORF">WOB96_03815</name>
</gene>
<comment type="caution">
    <text evidence="6">The sequence shown here is derived from an EMBL/GenBank/DDBJ whole genome shotgun (WGS) entry which is preliminary data.</text>
</comment>
<dbReference type="CDD" id="cd00075">
    <property type="entry name" value="HATPase"/>
    <property type="match status" value="1"/>
</dbReference>
<dbReference type="PANTHER" id="PTHR43065">
    <property type="entry name" value="SENSOR HISTIDINE KINASE"/>
    <property type="match status" value="1"/>
</dbReference>
<dbReference type="Pfam" id="PF00512">
    <property type="entry name" value="HisKA"/>
    <property type="match status" value="1"/>
</dbReference>
<dbReference type="CDD" id="cd00082">
    <property type="entry name" value="HisKA"/>
    <property type="match status" value="1"/>
</dbReference>
<dbReference type="InterPro" id="IPR036097">
    <property type="entry name" value="HisK_dim/P_sf"/>
</dbReference>
<dbReference type="InterPro" id="IPR003661">
    <property type="entry name" value="HisK_dim/P_dom"/>
</dbReference>
<dbReference type="EC" id="2.7.13.3" evidence="2"/>
<proteinExistence type="predicted"/>
<dbReference type="SUPFAM" id="SSF47384">
    <property type="entry name" value="Homodimeric domain of signal transducing histidine kinase"/>
    <property type="match status" value="1"/>
</dbReference>
<evidence type="ECO:0000256" key="1">
    <source>
        <dbReference type="ARBA" id="ARBA00000085"/>
    </source>
</evidence>